<keyword evidence="5" id="KW-0227">DNA damage</keyword>
<evidence type="ECO:0000256" key="5">
    <source>
        <dbReference type="ARBA" id="ARBA00022763"/>
    </source>
</evidence>
<comment type="caution">
    <text evidence="11">The sequence shown here is derived from an EMBL/GenBank/DDBJ whole genome shotgun (WGS) entry which is preliminary data.</text>
</comment>
<dbReference type="CDD" id="cd10030">
    <property type="entry name" value="UDG-F4_TTUDGA_SPO1dp_like"/>
    <property type="match status" value="1"/>
</dbReference>
<dbReference type="Pfam" id="PF03167">
    <property type="entry name" value="UDG"/>
    <property type="match status" value="1"/>
</dbReference>
<evidence type="ECO:0000313" key="11">
    <source>
        <dbReference type="EMBL" id="TWJ12318.1"/>
    </source>
</evidence>
<keyword evidence="4" id="KW-0479">Metal-binding</keyword>
<evidence type="ECO:0000313" key="12">
    <source>
        <dbReference type="Proteomes" id="UP000321617"/>
    </source>
</evidence>
<dbReference type="Gene3D" id="3.40.470.10">
    <property type="entry name" value="Uracil-DNA glycosylase-like domain"/>
    <property type="match status" value="1"/>
</dbReference>
<evidence type="ECO:0000256" key="9">
    <source>
        <dbReference type="ARBA" id="ARBA00023204"/>
    </source>
</evidence>
<dbReference type="OrthoDB" id="5290748at2"/>
<dbReference type="GO" id="GO:0051539">
    <property type="term" value="F:4 iron, 4 sulfur cluster binding"/>
    <property type="evidence" value="ECO:0007669"/>
    <property type="project" value="UniProtKB-KW"/>
</dbReference>
<keyword evidence="3" id="KW-0004">4Fe-4S</keyword>
<sequence length="220" mass="23925">MARAVGAEEFVPDSRRIDRLRKAAADCRGCDLYRHADRVVFGEGPVSARLLLVGEQPGDREDRAGHPFVGPAGRILDEALEQAGVARSQVYLTNVVKHFKFTRPEGRRRLHKTPGRTEIVACLPWLAAELAAVKPRVVVCLGATAAKALLGNRFRVTRRRGELLDPAADPDVTVDERVADLLPRVLATMHPSAVLRGRPEERAAAVADLADDLSAAHRAA</sequence>
<evidence type="ECO:0000256" key="6">
    <source>
        <dbReference type="ARBA" id="ARBA00022801"/>
    </source>
</evidence>
<name>A0A562V386_9ACTN</name>
<proteinExistence type="inferred from homology"/>
<evidence type="ECO:0000256" key="7">
    <source>
        <dbReference type="ARBA" id="ARBA00023004"/>
    </source>
</evidence>
<dbReference type="EMBL" id="VLLL01000006">
    <property type="protein sequence ID" value="TWJ12318.1"/>
    <property type="molecule type" value="Genomic_DNA"/>
</dbReference>
<comment type="similarity">
    <text evidence="1">Belongs to the uracil-DNA glycosylase (UDG) superfamily. Type 4 (UDGa) family.</text>
</comment>
<keyword evidence="7" id="KW-0408">Iron</keyword>
<evidence type="ECO:0000256" key="4">
    <source>
        <dbReference type="ARBA" id="ARBA00022723"/>
    </source>
</evidence>
<gene>
    <name evidence="11" type="ORF">LX16_3074</name>
</gene>
<dbReference type="GO" id="GO:0006281">
    <property type="term" value="P:DNA repair"/>
    <property type="evidence" value="ECO:0007669"/>
    <property type="project" value="UniProtKB-KW"/>
</dbReference>
<accession>A0A562V386</accession>
<dbReference type="GO" id="GO:0046872">
    <property type="term" value="F:metal ion binding"/>
    <property type="evidence" value="ECO:0007669"/>
    <property type="project" value="UniProtKB-KW"/>
</dbReference>
<dbReference type="SMART" id="SM00987">
    <property type="entry name" value="UreE_C"/>
    <property type="match status" value="1"/>
</dbReference>
<dbReference type="PANTHER" id="PTHR33693:SF9">
    <property type="entry name" value="TYPE-4 URACIL-DNA GLYCOSYLASE"/>
    <property type="match status" value="1"/>
</dbReference>
<reference evidence="11 12" key="1">
    <citation type="journal article" date="2013" name="Stand. Genomic Sci.">
        <title>Genomic Encyclopedia of Type Strains, Phase I: The one thousand microbial genomes (KMG-I) project.</title>
        <authorList>
            <person name="Kyrpides N.C."/>
            <person name="Woyke T."/>
            <person name="Eisen J.A."/>
            <person name="Garrity G."/>
            <person name="Lilburn T.G."/>
            <person name="Beck B.J."/>
            <person name="Whitman W.B."/>
            <person name="Hugenholtz P."/>
            <person name="Klenk H.P."/>
        </authorList>
    </citation>
    <scope>NUCLEOTIDE SEQUENCE [LARGE SCALE GENOMIC DNA]</scope>
    <source>
        <strain evidence="11 12">DSM 45044</strain>
    </source>
</reference>
<dbReference type="SUPFAM" id="SSF52141">
    <property type="entry name" value="Uracil-DNA glycosylase-like"/>
    <property type="match status" value="1"/>
</dbReference>
<protein>
    <recommendedName>
        <fullName evidence="2">Type-4 uracil-DNA glycosylase</fullName>
    </recommendedName>
</protein>
<dbReference type="GO" id="GO:0097506">
    <property type="term" value="F:deaminated base DNA N-glycosylase activity"/>
    <property type="evidence" value="ECO:0007669"/>
    <property type="project" value="UniProtKB-ARBA"/>
</dbReference>
<dbReference type="NCBIfam" id="TIGR00758">
    <property type="entry name" value="UDG_fam4"/>
    <property type="match status" value="1"/>
</dbReference>
<feature type="domain" description="Uracil-DNA glycosylase-like" evidence="10">
    <location>
        <begin position="41"/>
        <end position="210"/>
    </location>
</feature>
<dbReference type="InterPro" id="IPR036895">
    <property type="entry name" value="Uracil-DNA_glycosylase-like_sf"/>
</dbReference>
<dbReference type="RefSeq" id="WP_147139340.1">
    <property type="nucleotide sequence ID" value="NZ_BAABIJ010000002.1"/>
</dbReference>
<dbReference type="InterPro" id="IPR051536">
    <property type="entry name" value="UDG_Type-4/5"/>
</dbReference>
<dbReference type="NCBIfam" id="TIGR03914">
    <property type="entry name" value="UDG_fam_dom"/>
    <property type="match status" value="1"/>
</dbReference>
<keyword evidence="6" id="KW-0378">Hydrolase</keyword>
<evidence type="ECO:0000256" key="2">
    <source>
        <dbReference type="ARBA" id="ARBA00019403"/>
    </source>
</evidence>
<organism evidence="11 12">
    <name type="scientific">Stackebrandtia albiflava</name>
    <dbReference type="NCBI Taxonomy" id="406432"/>
    <lineage>
        <taxon>Bacteria</taxon>
        <taxon>Bacillati</taxon>
        <taxon>Actinomycetota</taxon>
        <taxon>Actinomycetes</taxon>
        <taxon>Glycomycetales</taxon>
        <taxon>Glycomycetaceae</taxon>
        <taxon>Stackebrandtia</taxon>
    </lineage>
</organism>
<dbReference type="InterPro" id="IPR005122">
    <property type="entry name" value="Uracil-DNA_glycosylase-like"/>
</dbReference>
<evidence type="ECO:0000256" key="1">
    <source>
        <dbReference type="ARBA" id="ARBA00006521"/>
    </source>
</evidence>
<evidence type="ECO:0000256" key="8">
    <source>
        <dbReference type="ARBA" id="ARBA00023014"/>
    </source>
</evidence>
<dbReference type="InterPro" id="IPR005273">
    <property type="entry name" value="Ura-DNA_glyco_family4"/>
</dbReference>
<keyword evidence="12" id="KW-1185">Reference proteome</keyword>
<evidence type="ECO:0000259" key="10">
    <source>
        <dbReference type="SMART" id="SM00986"/>
    </source>
</evidence>
<evidence type="ECO:0000256" key="3">
    <source>
        <dbReference type="ARBA" id="ARBA00022485"/>
    </source>
</evidence>
<dbReference type="AlphaFoldDB" id="A0A562V386"/>
<dbReference type="Proteomes" id="UP000321617">
    <property type="component" value="Unassembled WGS sequence"/>
</dbReference>
<dbReference type="PANTHER" id="PTHR33693">
    <property type="entry name" value="TYPE-5 URACIL-DNA GLYCOSYLASE"/>
    <property type="match status" value="1"/>
</dbReference>
<dbReference type="SMART" id="SM00986">
    <property type="entry name" value="UDG"/>
    <property type="match status" value="1"/>
</dbReference>
<keyword evidence="9" id="KW-0234">DNA repair</keyword>
<keyword evidence="8" id="KW-0411">Iron-sulfur</keyword>